<comment type="caution">
    <text evidence="1">The sequence shown here is derived from an EMBL/GenBank/DDBJ whole genome shotgun (WGS) entry which is preliminary data.</text>
</comment>
<keyword evidence="2" id="KW-1185">Reference proteome</keyword>
<gene>
    <name evidence="1" type="ORF">GE061_017685</name>
</gene>
<evidence type="ECO:0000313" key="1">
    <source>
        <dbReference type="EMBL" id="KAF6206452.1"/>
    </source>
</evidence>
<accession>A0A8S9XBQ4</accession>
<protein>
    <submittedName>
        <fullName evidence="1">Uncharacterized protein</fullName>
    </submittedName>
</protein>
<sequence>MARRGVNADPTEYQLSNQSSVFSYGLSSNPSTLTKPRDRLCRYVYERLLTEECKYAYNLTSADHRTVWENVGR</sequence>
<reference evidence="1" key="1">
    <citation type="journal article" date="2021" name="Mol. Ecol. Resour.">
        <title>Apolygus lucorum genome provides insights into omnivorousness and mesophyll feeding.</title>
        <authorList>
            <person name="Liu Y."/>
            <person name="Liu H."/>
            <person name="Wang H."/>
            <person name="Huang T."/>
            <person name="Liu B."/>
            <person name="Yang B."/>
            <person name="Yin L."/>
            <person name="Li B."/>
            <person name="Zhang Y."/>
            <person name="Zhang S."/>
            <person name="Jiang F."/>
            <person name="Zhang X."/>
            <person name="Ren Y."/>
            <person name="Wang B."/>
            <person name="Wang S."/>
            <person name="Lu Y."/>
            <person name="Wu K."/>
            <person name="Fan W."/>
            <person name="Wang G."/>
        </authorList>
    </citation>
    <scope>NUCLEOTIDE SEQUENCE</scope>
    <source>
        <strain evidence="1">12Hb</strain>
    </source>
</reference>
<dbReference type="EMBL" id="WIXP02000008">
    <property type="protein sequence ID" value="KAF6206452.1"/>
    <property type="molecule type" value="Genomic_DNA"/>
</dbReference>
<dbReference type="Proteomes" id="UP000466442">
    <property type="component" value="Unassembled WGS sequence"/>
</dbReference>
<name>A0A8S9XBQ4_APOLU</name>
<dbReference type="AlphaFoldDB" id="A0A8S9XBQ4"/>
<proteinExistence type="predicted"/>
<organism evidence="1 2">
    <name type="scientific">Apolygus lucorum</name>
    <name type="common">Small green plant bug</name>
    <name type="synonym">Lygocoris lucorum</name>
    <dbReference type="NCBI Taxonomy" id="248454"/>
    <lineage>
        <taxon>Eukaryota</taxon>
        <taxon>Metazoa</taxon>
        <taxon>Ecdysozoa</taxon>
        <taxon>Arthropoda</taxon>
        <taxon>Hexapoda</taxon>
        <taxon>Insecta</taxon>
        <taxon>Pterygota</taxon>
        <taxon>Neoptera</taxon>
        <taxon>Paraneoptera</taxon>
        <taxon>Hemiptera</taxon>
        <taxon>Heteroptera</taxon>
        <taxon>Panheteroptera</taxon>
        <taxon>Cimicomorpha</taxon>
        <taxon>Miridae</taxon>
        <taxon>Mirini</taxon>
        <taxon>Apolygus</taxon>
    </lineage>
</organism>
<evidence type="ECO:0000313" key="2">
    <source>
        <dbReference type="Proteomes" id="UP000466442"/>
    </source>
</evidence>